<dbReference type="GO" id="GO:0003677">
    <property type="term" value="F:DNA binding"/>
    <property type="evidence" value="ECO:0007669"/>
    <property type="project" value="UniProtKB-KW"/>
</dbReference>
<feature type="domain" description="Tyr recombinase" evidence="5">
    <location>
        <begin position="232"/>
        <end position="368"/>
    </location>
</feature>
<dbReference type="STRING" id="1867952.MTBPR1_110130"/>
<dbReference type="AlphaFoldDB" id="A0A1C3REM5"/>
<accession>A0A1C3REM5</accession>
<evidence type="ECO:0000256" key="1">
    <source>
        <dbReference type="ARBA" id="ARBA00008857"/>
    </source>
</evidence>
<dbReference type="GO" id="GO:0006310">
    <property type="term" value="P:DNA recombination"/>
    <property type="evidence" value="ECO:0007669"/>
    <property type="project" value="UniProtKB-KW"/>
</dbReference>
<proteinExistence type="inferred from homology"/>
<feature type="domain" description="DUF6538" evidence="6">
    <location>
        <begin position="15"/>
        <end position="72"/>
    </location>
</feature>
<keyword evidence="2" id="KW-0229">DNA integration</keyword>
<dbReference type="InterPro" id="IPR002104">
    <property type="entry name" value="Integrase_catalytic"/>
</dbReference>
<dbReference type="InterPro" id="IPR011010">
    <property type="entry name" value="DNA_brk_join_enz"/>
</dbReference>
<protein>
    <submittedName>
        <fullName evidence="7">Phage integrase family protein</fullName>
    </submittedName>
</protein>
<evidence type="ECO:0000256" key="2">
    <source>
        <dbReference type="ARBA" id="ARBA00022908"/>
    </source>
</evidence>
<comment type="similarity">
    <text evidence="1">Belongs to the 'phage' integrase family.</text>
</comment>
<dbReference type="InterPro" id="IPR046668">
    <property type="entry name" value="DUF6538"/>
</dbReference>
<dbReference type="SUPFAM" id="SSF56349">
    <property type="entry name" value="DNA breaking-rejoining enzymes"/>
    <property type="match status" value="1"/>
</dbReference>
<dbReference type="RefSeq" id="WP_069186401.1">
    <property type="nucleotide sequence ID" value="NZ_FLYE01000003.1"/>
</dbReference>
<dbReference type="Pfam" id="PF20172">
    <property type="entry name" value="DUF6538"/>
    <property type="match status" value="1"/>
</dbReference>
<dbReference type="Proteomes" id="UP000231658">
    <property type="component" value="Unassembled WGS sequence"/>
</dbReference>
<gene>
    <name evidence="7" type="ORF">MTBPR1_110130</name>
</gene>
<evidence type="ECO:0000256" key="3">
    <source>
        <dbReference type="ARBA" id="ARBA00023125"/>
    </source>
</evidence>
<keyword evidence="4" id="KW-0233">DNA recombination</keyword>
<name>A0A1C3REM5_9PROT</name>
<dbReference type="Gene3D" id="1.10.443.10">
    <property type="entry name" value="Intergrase catalytic core"/>
    <property type="match status" value="1"/>
</dbReference>
<organism evidence="7 8">
    <name type="scientific">Candidatus Terasakiella magnetica</name>
    <dbReference type="NCBI Taxonomy" id="1867952"/>
    <lineage>
        <taxon>Bacteria</taxon>
        <taxon>Pseudomonadati</taxon>
        <taxon>Pseudomonadota</taxon>
        <taxon>Alphaproteobacteria</taxon>
        <taxon>Rhodospirillales</taxon>
        <taxon>Terasakiellaceae</taxon>
        <taxon>Terasakiella</taxon>
    </lineage>
</organism>
<keyword evidence="3" id="KW-0238">DNA-binding</keyword>
<evidence type="ECO:0000313" key="8">
    <source>
        <dbReference type="Proteomes" id="UP000231658"/>
    </source>
</evidence>
<evidence type="ECO:0000259" key="5">
    <source>
        <dbReference type="Pfam" id="PF00589"/>
    </source>
</evidence>
<sequence length="398" mass="45200">MVSVDQTVDHFPHYTFIKNGVFYFSRRVPTDLLHHYQRNRVVMTLRTKMKRVAISRAKKIALKLEEYWSQLRWDNGDIPAAQLLKPLNRSVPSESVKEPVATITLNDAKDLYLKLKGQGKNKTFNQTTNRSVAYVIELLGNKPICSYKKADANKFRDHLIAKKLTIGSVKRIVSVVRSVINFAISETGLETVNSFNGLYYGSKNDVQKREPVPDHIRIQLQRKCVELNDQPRWLIALISDTGMRLREAVGLHVTDIHLNEKIPYVHVRPHDWRGLKTQSSDRRIPLYGASLWAAHQIVAHSKNYAFSKYCDGKVCNSNSASGALNKWMSGQINGKYVIHGFRHGLRDRLRKVECPFDIADQIGGWKTNGVGQGYGNGYPLSVLAKWMNTINSDTGNGK</sequence>
<dbReference type="EMBL" id="FLYE01000003">
    <property type="protein sequence ID" value="SCA55691.1"/>
    <property type="molecule type" value="Genomic_DNA"/>
</dbReference>
<dbReference type="OrthoDB" id="9784724at2"/>
<evidence type="ECO:0000259" key="6">
    <source>
        <dbReference type="Pfam" id="PF20172"/>
    </source>
</evidence>
<evidence type="ECO:0000313" key="7">
    <source>
        <dbReference type="EMBL" id="SCA55691.1"/>
    </source>
</evidence>
<dbReference type="InterPro" id="IPR013762">
    <property type="entry name" value="Integrase-like_cat_sf"/>
</dbReference>
<dbReference type="InterPro" id="IPR050808">
    <property type="entry name" value="Phage_Integrase"/>
</dbReference>
<dbReference type="PANTHER" id="PTHR30629:SF2">
    <property type="entry name" value="PROPHAGE INTEGRASE INTS-RELATED"/>
    <property type="match status" value="1"/>
</dbReference>
<dbReference type="Pfam" id="PF00589">
    <property type="entry name" value="Phage_integrase"/>
    <property type="match status" value="1"/>
</dbReference>
<dbReference type="GO" id="GO:0015074">
    <property type="term" value="P:DNA integration"/>
    <property type="evidence" value="ECO:0007669"/>
    <property type="project" value="UniProtKB-KW"/>
</dbReference>
<evidence type="ECO:0000256" key="4">
    <source>
        <dbReference type="ARBA" id="ARBA00023172"/>
    </source>
</evidence>
<dbReference type="InterPro" id="IPR010998">
    <property type="entry name" value="Integrase_recombinase_N"/>
</dbReference>
<dbReference type="PANTHER" id="PTHR30629">
    <property type="entry name" value="PROPHAGE INTEGRASE"/>
    <property type="match status" value="1"/>
</dbReference>
<keyword evidence="8" id="KW-1185">Reference proteome</keyword>
<reference evidence="7 8" key="1">
    <citation type="submission" date="2016-07" db="EMBL/GenBank/DDBJ databases">
        <authorList>
            <person name="Lefevre C.T."/>
        </authorList>
    </citation>
    <scope>NUCLEOTIDE SEQUENCE [LARGE SCALE GENOMIC DNA]</scope>
    <source>
        <strain evidence="7">PR1</strain>
    </source>
</reference>
<dbReference type="Gene3D" id="1.10.150.130">
    <property type="match status" value="1"/>
</dbReference>